<feature type="region of interest" description="Disordered" evidence="1">
    <location>
        <begin position="254"/>
        <end position="281"/>
    </location>
</feature>
<evidence type="ECO:0000313" key="2">
    <source>
        <dbReference type="EMBL" id="KAK8086690.1"/>
    </source>
</evidence>
<gene>
    <name evidence="2" type="ORF">PG994_001664</name>
</gene>
<evidence type="ECO:0008006" key="4">
    <source>
        <dbReference type="Google" id="ProtNLM"/>
    </source>
</evidence>
<feature type="region of interest" description="Disordered" evidence="1">
    <location>
        <begin position="151"/>
        <end position="210"/>
    </location>
</feature>
<sequence>MDMNWWEQAQPREEPLHCAAPQNPEDILYPGSDDGLDDATKAAKRRRYEEKDGSWQNPWLPRNGPLPSSSRPTITKPAVKASMRRNVHKLEGKANSTPETRGSMRCHLPSPESNRDLQLDDYDNLDPDKRSRIQSWASNVTAGALEKDSFWAPAQAKSQTPDHVTNKRHAGNNWLKSKLSKRSKSDHPSLGSLMTPTPAISSESIRETSPPSFAISQEALDMTQQPPHSNLDTLTNPSGAAQRMTQFVEELSQTIAESSSGLEQPPAPHSSTKDLNPMSLIPSDANILNQLPASNENYSETSSELSSLWSSEVTPACPIQPMEQAGDLLPNLETANTFSGSIEEVTASGHSHVEEADSQFESHLDQSFHYKTRPVRKDAPRPVTAEPAATVPLSQPTQTGTPISEKHQDYVTFKARQTLKDKVDTVFSHSENSISTSERSSQFGTKTPSVVGNEGDRGKGYESRLPTNEDITILDQPITLATMESMLKNGDTTLVADAMDVDGQLDNASFFHPAGKIRYGELSVEKPVSTNSPISLEGEKRGMTDNASPRHEFDGEETAVHILLSQMEWSVRERETNSPTCSFFAAVEPPQSPFLCEAAENAAGNIDQQVLDNNIQQELLAMEAQPDAAESILHIKTEPDEELCALATSHNSMTDLPSIVLDQSVLGPSQQSPWGTVNADTSLEVKDEFQATNRGVPQPEFITSPKPTSQLPSQQQSPWGGIDAQAAIRPYGSISVSSLLNVSPQWPRSQPDDTPSNLLRSRVSFASQPSDTLNSFLRDCVSSGSVATPQAAQAREETPEPELSVKSFAKFNTPSPKRRPRGYKHPRLSGSRLPSTQVLVNATDGNPWGTQRTRSNRRVSFAPLPCEEKDVADMTSSQAPPRPASPPPAITPGADDDDTDHRFRKHFDAVASRGGHPSKVGIQERLLPSESQQKPMSPEVGAMAEAFREADNFHTPDLLGHRASPFHEDTEAPPVDSYHDDEPAIDAPQSPWQEESQGLDDVAEVMQNLDDFLNPHWGEESDLGMAL</sequence>
<dbReference type="EMBL" id="JAQQWL010000002">
    <property type="protein sequence ID" value="KAK8086690.1"/>
    <property type="molecule type" value="Genomic_DNA"/>
</dbReference>
<dbReference type="GeneID" id="92086136"/>
<dbReference type="Proteomes" id="UP001480595">
    <property type="component" value="Unassembled WGS sequence"/>
</dbReference>
<feature type="region of interest" description="Disordered" evidence="1">
    <location>
        <begin position="433"/>
        <end position="464"/>
    </location>
</feature>
<feature type="region of interest" description="Disordered" evidence="1">
    <location>
        <begin position="694"/>
        <end position="719"/>
    </location>
</feature>
<feature type="region of interest" description="Disordered" evidence="1">
    <location>
        <begin position="528"/>
        <end position="551"/>
    </location>
</feature>
<feature type="compositionally biased region" description="Low complexity" evidence="1">
    <location>
        <begin position="704"/>
        <end position="718"/>
    </location>
</feature>
<feature type="region of interest" description="Disordered" evidence="1">
    <location>
        <begin position="375"/>
        <end position="403"/>
    </location>
</feature>
<feature type="compositionally biased region" description="Polar residues" evidence="1">
    <location>
        <begin position="832"/>
        <end position="853"/>
    </location>
</feature>
<name>A0ABR1WU85_9PEZI</name>
<feature type="region of interest" description="Disordered" evidence="1">
    <location>
        <begin position="1"/>
        <end position="130"/>
    </location>
</feature>
<feature type="compositionally biased region" description="Pro residues" evidence="1">
    <location>
        <begin position="880"/>
        <end position="890"/>
    </location>
</feature>
<reference evidence="2 3" key="1">
    <citation type="submission" date="2023-01" db="EMBL/GenBank/DDBJ databases">
        <title>Analysis of 21 Apiospora genomes using comparative genomics revels a genus with tremendous synthesis potential of carbohydrate active enzymes and secondary metabolites.</title>
        <authorList>
            <person name="Sorensen T."/>
        </authorList>
    </citation>
    <scope>NUCLEOTIDE SEQUENCE [LARGE SCALE GENOMIC DNA]</scope>
    <source>
        <strain evidence="2 3">CBS 135458</strain>
    </source>
</reference>
<dbReference type="RefSeq" id="XP_066721214.1">
    <property type="nucleotide sequence ID" value="XM_066853073.1"/>
</dbReference>
<evidence type="ECO:0000256" key="1">
    <source>
        <dbReference type="SAM" id="MobiDB-lite"/>
    </source>
</evidence>
<proteinExistence type="predicted"/>
<feature type="region of interest" description="Disordered" evidence="1">
    <location>
        <begin position="787"/>
        <end position="901"/>
    </location>
</feature>
<feature type="region of interest" description="Disordered" evidence="1">
    <location>
        <begin position="955"/>
        <end position="998"/>
    </location>
</feature>
<keyword evidence="3" id="KW-1185">Reference proteome</keyword>
<feature type="compositionally biased region" description="Basic and acidic residues" evidence="1">
    <location>
        <begin position="537"/>
        <end position="551"/>
    </location>
</feature>
<evidence type="ECO:0000313" key="3">
    <source>
        <dbReference type="Proteomes" id="UP001480595"/>
    </source>
</evidence>
<feature type="compositionally biased region" description="Basic residues" evidence="1">
    <location>
        <begin position="816"/>
        <end position="827"/>
    </location>
</feature>
<protein>
    <recommendedName>
        <fullName evidence="4">Protamine P1</fullName>
    </recommendedName>
</protein>
<accession>A0ABR1WU85</accession>
<feature type="compositionally biased region" description="Polar residues" evidence="1">
    <location>
        <begin position="392"/>
        <end position="402"/>
    </location>
</feature>
<comment type="caution">
    <text evidence="2">The sequence shown here is derived from an EMBL/GenBank/DDBJ whole genome shotgun (WGS) entry which is preliminary data.</text>
</comment>
<feature type="compositionally biased region" description="Polar residues" evidence="1">
    <location>
        <begin position="192"/>
        <end position="210"/>
    </location>
</feature>
<organism evidence="2 3">
    <name type="scientific">Apiospora phragmitis</name>
    <dbReference type="NCBI Taxonomy" id="2905665"/>
    <lineage>
        <taxon>Eukaryota</taxon>
        <taxon>Fungi</taxon>
        <taxon>Dikarya</taxon>
        <taxon>Ascomycota</taxon>
        <taxon>Pezizomycotina</taxon>
        <taxon>Sordariomycetes</taxon>
        <taxon>Xylariomycetidae</taxon>
        <taxon>Amphisphaeriales</taxon>
        <taxon>Apiosporaceae</taxon>
        <taxon>Apiospora</taxon>
    </lineage>
</organism>